<evidence type="ECO:0000256" key="3">
    <source>
        <dbReference type="SAM" id="MobiDB-lite"/>
    </source>
</evidence>
<evidence type="ECO:0000256" key="2">
    <source>
        <dbReference type="RuleBase" id="RU003567"/>
    </source>
</evidence>
<dbReference type="GO" id="GO:0004176">
    <property type="term" value="F:ATP-dependent peptidase activity"/>
    <property type="evidence" value="ECO:0007669"/>
    <property type="project" value="InterPro"/>
</dbReference>
<dbReference type="GO" id="GO:0006515">
    <property type="term" value="P:protein quality control for misfolded or incompletely synthesized proteins"/>
    <property type="evidence" value="ECO:0007669"/>
    <property type="project" value="TreeGrafter"/>
</dbReference>
<dbReference type="Proteomes" id="UP001314263">
    <property type="component" value="Unassembled WGS sequence"/>
</dbReference>
<dbReference type="Pfam" id="PF00574">
    <property type="entry name" value="CLP_protease"/>
    <property type="match status" value="1"/>
</dbReference>
<dbReference type="InterPro" id="IPR029045">
    <property type="entry name" value="ClpP/crotonase-like_dom_sf"/>
</dbReference>
<sequence>MDRALQSSLQHASCHGCSTSSLGSKRSLQHLYPHAPARRFQQRREGSLQCQAAMGIGFHDGSASSSSSLQEQSQIVIPKSAYGLSTRQMAAMGITDRDVVQRTGPQDPELLRAKAFYVGDEVDSNRRVATRMAAGTGAAPGQAPPDLPSLLLDGRICYIGMPLVPAVTELVISELLWLNFSSPEKPVYVYLHSIGSQTPDGQAVGFDTEAYAILDTLAYIRPEIHTLVLGQAFGNAAMILASGKKGNRFALPHSRIMTAPPRINRSFGSTSNIMIKANELEYNTQTYVDFLSKYTGHDKEEVRKDVGRNRYFTPEQAIEYGLIDRIVQPQDAVAMDEKNYEAMLQKSQAQQRGGPRQAEGAEAGY</sequence>
<dbReference type="SUPFAM" id="SSF52096">
    <property type="entry name" value="ClpP/crotonase"/>
    <property type="match status" value="1"/>
</dbReference>
<proteinExistence type="inferred from homology"/>
<dbReference type="InterPro" id="IPR001907">
    <property type="entry name" value="ClpP"/>
</dbReference>
<comment type="similarity">
    <text evidence="1 2">Belongs to the peptidase S14 family.</text>
</comment>
<gene>
    <name evidence="4" type="ORF">CVIRNUC_010145</name>
</gene>
<dbReference type="GO" id="GO:0009368">
    <property type="term" value="C:endopeptidase Clp complex"/>
    <property type="evidence" value="ECO:0007669"/>
    <property type="project" value="TreeGrafter"/>
</dbReference>
<dbReference type="PANTHER" id="PTHR10381">
    <property type="entry name" value="ATP-DEPENDENT CLP PROTEASE PROTEOLYTIC SUBUNIT"/>
    <property type="match status" value="1"/>
</dbReference>
<dbReference type="AlphaFoldDB" id="A0AAV1IHX5"/>
<protein>
    <recommendedName>
        <fullName evidence="2">ATP-dependent Clp protease proteolytic subunit</fullName>
    </recommendedName>
</protein>
<dbReference type="CDD" id="cd07017">
    <property type="entry name" value="S14_ClpP_2"/>
    <property type="match status" value="1"/>
</dbReference>
<dbReference type="InterPro" id="IPR023562">
    <property type="entry name" value="ClpP/TepA"/>
</dbReference>
<dbReference type="PANTHER" id="PTHR10381:SF55">
    <property type="entry name" value="ATP-DEPENDENT CLP PROTEASE PROTEOLYTIC SUBUNIT-RELATED PROTEIN 1, CHLOROPLASTIC"/>
    <property type="match status" value="1"/>
</dbReference>
<dbReference type="GO" id="GO:0051117">
    <property type="term" value="F:ATPase binding"/>
    <property type="evidence" value="ECO:0007669"/>
    <property type="project" value="TreeGrafter"/>
</dbReference>
<evidence type="ECO:0000313" key="5">
    <source>
        <dbReference type="Proteomes" id="UP001314263"/>
    </source>
</evidence>
<reference evidence="4 5" key="1">
    <citation type="submission" date="2023-10" db="EMBL/GenBank/DDBJ databases">
        <authorList>
            <person name="Maclean D."/>
            <person name="Macfadyen A."/>
        </authorList>
    </citation>
    <scope>NUCLEOTIDE SEQUENCE [LARGE SCALE GENOMIC DNA]</scope>
</reference>
<organism evidence="4 5">
    <name type="scientific">Coccomyxa viridis</name>
    <dbReference type="NCBI Taxonomy" id="1274662"/>
    <lineage>
        <taxon>Eukaryota</taxon>
        <taxon>Viridiplantae</taxon>
        <taxon>Chlorophyta</taxon>
        <taxon>core chlorophytes</taxon>
        <taxon>Trebouxiophyceae</taxon>
        <taxon>Trebouxiophyceae incertae sedis</taxon>
        <taxon>Coccomyxaceae</taxon>
        <taxon>Coccomyxa</taxon>
    </lineage>
</organism>
<evidence type="ECO:0000256" key="1">
    <source>
        <dbReference type="ARBA" id="ARBA00007039"/>
    </source>
</evidence>
<keyword evidence="5" id="KW-1185">Reference proteome</keyword>
<dbReference type="EMBL" id="CAUYUE010000016">
    <property type="protein sequence ID" value="CAK0786931.1"/>
    <property type="molecule type" value="Genomic_DNA"/>
</dbReference>
<evidence type="ECO:0000313" key="4">
    <source>
        <dbReference type="EMBL" id="CAK0786931.1"/>
    </source>
</evidence>
<dbReference type="GO" id="GO:0009536">
    <property type="term" value="C:plastid"/>
    <property type="evidence" value="ECO:0007669"/>
    <property type="project" value="UniProtKB-ARBA"/>
</dbReference>
<dbReference type="PRINTS" id="PR00127">
    <property type="entry name" value="CLPPROTEASEP"/>
</dbReference>
<accession>A0AAV1IHX5</accession>
<dbReference type="Gene3D" id="3.90.226.10">
    <property type="entry name" value="2-enoyl-CoA Hydratase, Chain A, domain 1"/>
    <property type="match status" value="1"/>
</dbReference>
<name>A0AAV1IHX5_9CHLO</name>
<feature type="region of interest" description="Disordered" evidence="3">
    <location>
        <begin position="344"/>
        <end position="365"/>
    </location>
</feature>
<comment type="caution">
    <text evidence="4">The sequence shown here is derived from an EMBL/GenBank/DDBJ whole genome shotgun (WGS) entry which is preliminary data.</text>
</comment>
<dbReference type="GO" id="GO:0004252">
    <property type="term" value="F:serine-type endopeptidase activity"/>
    <property type="evidence" value="ECO:0007669"/>
    <property type="project" value="InterPro"/>
</dbReference>